<proteinExistence type="predicted"/>
<evidence type="ECO:0008006" key="3">
    <source>
        <dbReference type="Google" id="ProtNLM"/>
    </source>
</evidence>
<reference evidence="1" key="1">
    <citation type="submission" date="2018-11" db="EMBL/GenBank/DDBJ databases">
        <authorList>
            <person name="Grassa J C."/>
        </authorList>
    </citation>
    <scope>NUCLEOTIDE SEQUENCE [LARGE SCALE GENOMIC DNA]</scope>
</reference>
<name>A0A803Q227_CANSA</name>
<keyword evidence="2" id="KW-1185">Reference proteome</keyword>
<evidence type="ECO:0000313" key="1">
    <source>
        <dbReference type="EnsemblPlants" id="cds.evm.model.07.1291"/>
    </source>
</evidence>
<dbReference type="PANTHER" id="PTHR33116:SF86">
    <property type="entry name" value="REVERSE TRANSCRIPTASE DOMAIN-CONTAINING PROTEIN"/>
    <property type="match status" value="1"/>
</dbReference>
<dbReference type="OMA" id="FADHWIH"/>
<sequence length="276" mass="31431">MALNLAFSKAYDRVEWDFLRDMIHKMGFADHWIHLVLKCVSLVRAKEREANSVLRLLKTFKIASRQSSKSKKGVSWVSWKKLCKHKISGGLGFRDFRNYNFDLLGKQAWRLLTDESSLVCKVYKARYFPNGSFLTAALENNPSFIWKSILETKDIIKAGARMRIGNGQNTMITTDPWTAVSTVAATDGDFKKWFQDVTQSGIDNVKKLPSAFGLLVWDCKQLLVELGNVNLRFVKRSANKVAHFIAQSACSSSARVFHFHDFLVELLDIVMVESLI</sequence>
<dbReference type="EnsemblPlants" id="evm.model.07.1291">
    <property type="protein sequence ID" value="cds.evm.model.07.1291"/>
    <property type="gene ID" value="evm.TU.07.1291"/>
</dbReference>
<accession>A0A803Q227</accession>
<organism evidence="1 2">
    <name type="scientific">Cannabis sativa</name>
    <name type="common">Hemp</name>
    <name type="synonym">Marijuana</name>
    <dbReference type="NCBI Taxonomy" id="3483"/>
    <lineage>
        <taxon>Eukaryota</taxon>
        <taxon>Viridiplantae</taxon>
        <taxon>Streptophyta</taxon>
        <taxon>Embryophyta</taxon>
        <taxon>Tracheophyta</taxon>
        <taxon>Spermatophyta</taxon>
        <taxon>Magnoliopsida</taxon>
        <taxon>eudicotyledons</taxon>
        <taxon>Gunneridae</taxon>
        <taxon>Pentapetalae</taxon>
        <taxon>rosids</taxon>
        <taxon>fabids</taxon>
        <taxon>Rosales</taxon>
        <taxon>Cannabaceae</taxon>
        <taxon>Cannabis</taxon>
    </lineage>
</organism>
<reference evidence="1" key="2">
    <citation type="submission" date="2021-03" db="UniProtKB">
        <authorList>
            <consortium name="EnsemblPlants"/>
        </authorList>
    </citation>
    <scope>IDENTIFICATION</scope>
</reference>
<protein>
    <recommendedName>
        <fullName evidence="3">Reverse transcriptase</fullName>
    </recommendedName>
</protein>
<dbReference type="Gramene" id="evm.model.07.1291">
    <property type="protein sequence ID" value="cds.evm.model.07.1291"/>
    <property type="gene ID" value="evm.TU.07.1291"/>
</dbReference>
<dbReference type="PANTHER" id="PTHR33116">
    <property type="entry name" value="REVERSE TRANSCRIPTASE ZINC-BINDING DOMAIN-CONTAINING PROTEIN-RELATED-RELATED"/>
    <property type="match status" value="1"/>
</dbReference>
<evidence type="ECO:0000313" key="2">
    <source>
        <dbReference type="Proteomes" id="UP000596661"/>
    </source>
</evidence>
<dbReference type="Proteomes" id="UP000596661">
    <property type="component" value="Chromosome 7"/>
</dbReference>
<dbReference type="EMBL" id="UZAU01000661">
    <property type="status" value="NOT_ANNOTATED_CDS"/>
    <property type="molecule type" value="Genomic_DNA"/>
</dbReference>
<dbReference type="AlphaFoldDB" id="A0A803Q227"/>